<reference evidence="2 3" key="1">
    <citation type="submission" date="2023-10" db="EMBL/GenBank/DDBJ databases">
        <authorList>
            <person name="Maclean D."/>
            <person name="Macfadyen A."/>
        </authorList>
    </citation>
    <scope>NUCLEOTIDE SEQUENCE [LARGE SCALE GENOMIC DNA]</scope>
</reference>
<name>A0AAV1IEZ7_9CHLO</name>
<dbReference type="SUPFAM" id="SSF54001">
    <property type="entry name" value="Cysteine proteinases"/>
    <property type="match status" value="1"/>
</dbReference>
<organism evidence="2 3">
    <name type="scientific">Coccomyxa viridis</name>
    <dbReference type="NCBI Taxonomy" id="1274662"/>
    <lineage>
        <taxon>Eukaryota</taxon>
        <taxon>Viridiplantae</taxon>
        <taxon>Chlorophyta</taxon>
        <taxon>core chlorophytes</taxon>
        <taxon>Trebouxiophyceae</taxon>
        <taxon>Trebouxiophyceae incertae sedis</taxon>
        <taxon>Coccomyxaceae</taxon>
        <taxon>Coccomyxa</taxon>
    </lineage>
</organism>
<evidence type="ECO:0000313" key="3">
    <source>
        <dbReference type="Proteomes" id="UP001314263"/>
    </source>
</evidence>
<dbReference type="PANTHER" id="PTHR11786:SF0">
    <property type="entry name" value="ARYLAMINE N-ACETYLTRANSFERASE 4-RELATED"/>
    <property type="match status" value="1"/>
</dbReference>
<accession>A0AAV1IEZ7</accession>
<comment type="caution">
    <text evidence="2">The sequence shown here is derived from an EMBL/GenBank/DDBJ whole genome shotgun (WGS) entry which is preliminary data.</text>
</comment>
<dbReference type="Proteomes" id="UP001314263">
    <property type="component" value="Unassembled WGS sequence"/>
</dbReference>
<keyword evidence="3" id="KW-1185">Reference proteome</keyword>
<dbReference type="Gene3D" id="3.30.2140.20">
    <property type="match status" value="1"/>
</dbReference>
<dbReference type="Pfam" id="PF00797">
    <property type="entry name" value="Acetyltransf_2"/>
    <property type="match status" value="1"/>
</dbReference>
<dbReference type="GO" id="GO:0016407">
    <property type="term" value="F:acetyltransferase activity"/>
    <property type="evidence" value="ECO:0007669"/>
    <property type="project" value="InterPro"/>
</dbReference>
<proteinExistence type="inferred from homology"/>
<evidence type="ECO:0008006" key="4">
    <source>
        <dbReference type="Google" id="ProtNLM"/>
    </source>
</evidence>
<dbReference type="AlphaFoldDB" id="A0AAV1IEZ7"/>
<evidence type="ECO:0000313" key="2">
    <source>
        <dbReference type="EMBL" id="CAK0785649.1"/>
    </source>
</evidence>
<gene>
    <name evidence="2" type="ORF">CVIRNUC_008860</name>
</gene>
<evidence type="ECO:0000256" key="1">
    <source>
        <dbReference type="ARBA" id="ARBA00006547"/>
    </source>
</evidence>
<dbReference type="InterPro" id="IPR038765">
    <property type="entry name" value="Papain-like_cys_pep_sf"/>
</dbReference>
<sequence length="306" mass="34033">MLSHDQLQRYLEHVKLSEADLKPSLATLTAVHRQHMQCIPFANVTVARVPEQLLSLDFPKASPDTSTDGIFTKLIDRKWGGYCFESNNLLSKALATLGFDLYCVAGRNLIGPPTWKPNPQLIPNGFGHQVVLATVPEVPDVWYVVDSAFGSPTPLEPVALRESSEEAGATGASHRVRRGFIGRPGSPSAHDLAARPQECGWYMQRWSETDTEWLDLYVFNEKNLSLQNDFNMMNFYVANCATSMFQKNLMISIRTDEGGHGRNTLVNTTLKVFDKAGGILEERELNTAEDLRAALESYFGIVPLTS</sequence>
<comment type="similarity">
    <text evidence="1">Belongs to the arylamine N-acetyltransferase family.</text>
</comment>
<dbReference type="InterPro" id="IPR001447">
    <property type="entry name" value="Arylamine_N-AcTrfase"/>
</dbReference>
<dbReference type="InterPro" id="IPR053710">
    <property type="entry name" value="Arylamine_NAT_domain_sf"/>
</dbReference>
<protein>
    <recommendedName>
        <fullName evidence="4">Arylamine N-acetyltransferase</fullName>
    </recommendedName>
</protein>
<dbReference type="PANTHER" id="PTHR11786">
    <property type="entry name" value="N-HYDROXYARYLAMINE O-ACETYLTRANSFERASE"/>
    <property type="match status" value="1"/>
</dbReference>
<dbReference type="EMBL" id="CAUYUE010000013">
    <property type="protein sequence ID" value="CAK0785649.1"/>
    <property type="molecule type" value="Genomic_DNA"/>
</dbReference>